<feature type="region of interest" description="Disordered" evidence="2">
    <location>
        <begin position="447"/>
        <end position="674"/>
    </location>
</feature>
<feature type="compositionally biased region" description="Polar residues" evidence="2">
    <location>
        <begin position="519"/>
        <end position="533"/>
    </location>
</feature>
<dbReference type="EMBL" id="LAEV01000350">
    <property type="protein sequence ID" value="KKA30618.1"/>
    <property type="molecule type" value="Genomic_DNA"/>
</dbReference>
<organism evidence="3 4">
    <name type="scientific">Thielaviopsis punctulata</name>
    <dbReference type="NCBI Taxonomy" id="72032"/>
    <lineage>
        <taxon>Eukaryota</taxon>
        <taxon>Fungi</taxon>
        <taxon>Dikarya</taxon>
        <taxon>Ascomycota</taxon>
        <taxon>Pezizomycotina</taxon>
        <taxon>Sordariomycetes</taxon>
        <taxon>Hypocreomycetidae</taxon>
        <taxon>Microascales</taxon>
        <taxon>Ceratocystidaceae</taxon>
        <taxon>Thielaviopsis</taxon>
    </lineage>
</organism>
<comment type="caution">
    <text evidence="3">The sequence shown here is derived from an EMBL/GenBank/DDBJ whole genome shotgun (WGS) entry which is preliminary data.</text>
</comment>
<sequence>MPFEGTVTIINNSGKIISTGRQLLNIFKEAKATYNDRKHVMNQARAAKTPAPLRRSHTYAAPSRATYEVEEEEDEEDDEVPELNNTLEYGDEFNPVPRPQARLYIEDDNRSFVSRRSHRSHRSHTSRSSRSTASSSKHSTVSGTSQLTKSNLRALTEVSSAAPSKASDAYRRPYAETAPRDMQVSRAVLTQVTSEYSDGPADDSRSAALIQRQAMHVTRYDDDDDLAYGSVPSDLAERHDLKEWEEPSSPVEEDPAVLQKIMEDEKEAKNLIRSIENLLDEAQCVHHTASSIIEHLQGNPEAAAAVALTLAELSSILGKLSPGILGLIKGGSPAVFALLASPQFLIGATAAVGVTVVMFGGWKIIKKLQGETVQKTPMAMAATPKPGIARSMTMPVQSPSSPNSLVGSQPHEALVLDDASEISSIESWRRGVPIFSDDEAEMELISPHAVRQHRRSHSGSGSSKFLAEVEPCDSVSQIGMPRPPRSHRSSAMSSVSKTSSSASSRSSSSKKSSRDAPSTVSRSKSLSVAQSRGPSKLSSSMTPSTVSSAKSSSVSGMSSSKSTKASSVASSKVPSRTSSKTGSVVSPSSSSSKHRDDKKEKRDKDDARSSASSSKSKSVVSTSTKSVASTSSKSSTVPKKEEKKEKEKKEKKGGLLKSIFQKKKTDYAQSAVVA</sequence>
<feature type="compositionally biased region" description="Low complexity" evidence="2">
    <location>
        <begin position="534"/>
        <end position="591"/>
    </location>
</feature>
<gene>
    <name evidence="3" type="ORF">TD95_000830</name>
</gene>
<feature type="region of interest" description="Disordered" evidence="2">
    <location>
        <begin position="44"/>
        <end position="151"/>
    </location>
</feature>
<dbReference type="AlphaFoldDB" id="A0A0F4ZLB0"/>
<evidence type="ECO:0000313" key="3">
    <source>
        <dbReference type="EMBL" id="KKA30618.1"/>
    </source>
</evidence>
<feature type="compositionally biased region" description="Low complexity" evidence="2">
    <location>
        <begin position="609"/>
        <end position="637"/>
    </location>
</feature>
<feature type="compositionally biased region" description="Basic and acidic residues" evidence="2">
    <location>
        <begin position="593"/>
        <end position="608"/>
    </location>
</feature>
<name>A0A0F4ZLB0_9PEZI</name>
<feature type="compositionally biased region" description="Acidic residues" evidence="2">
    <location>
        <begin position="68"/>
        <end position="81"/>
    </location>
</feature>
<protein>
    <submittedName>
        <fullName evidence="3">Uncharacterized protein</fullName>
    </submittedName>
</protein>
<dbReference type="OrthoDB" id="5402307at2759"/>
<feature type="compositionally biased region" description="Basic residues" evidence="2">
    <location>
        <begin position="113"/>
        <end position="127"/>
    </location>
</feature>
<accession>A0A0F4ZLB0</accession>
<evidence type="ECO:0000256" key="1">
    <source>
        <dbReference type="SAM" id="Coils"/>
    </source>
</evidence>
<feature type="compositionally biased region" description="Basic and acidic residues" evidence="2">
    <location>
        <begin position="638"/>
        <end position="653"/>
    </location>
</feature>
<dbReference type="Proteomes" id="UP000033483">
    <property type="component" value="Unassembled WGS sequence"/>
</dbReference>
<feature type="coiled-coil region" evidence="1">
    <location>
        <begin position="258"/>
        <end position="285"/>
    </location>
</feature>
<feature type="compositionally biased region" description="Low complexity" evidence="2">
    <location>
        <begin position="489"/>
        <end position="518"/>
    </location>
</feature>
<proteinExistence type="predicted"/>
<reference evidence="3 4" key="1">
    <citation type="submission" date="2015-03" db="EMBL/GenBank/DDBJ databases">
        <authorList>
            <person name="Radwan O."/>
            <person name="Al-Naeli F.A."/>
            <person name="Rendon G.A."/>
            <person name="Fields C."/>
        </authorList>
    </citation>
    <scope>NUCLEOTIDE SEQUENCE [LARGE SCALE GENOMIC DNA]</scope>
    <source>
        <strain evidence="3">CR-DP1</strain>
    </source>
</reference>
<evidence type="ECO:0000256" key="2">
    <source>
        <dbReference type="SAM" id="MobiDB-lite"/>
    </source>
</evidence>
<evidence type="ECO:0000313" key="4">
    <source>
        <dbReference type="Proteomes" id="UP000033483"/>
    </source>
</evidence>
<keyword evidence="1" id="KW-0175">Coiled coil</keyword>
<feature type="compositionally biased region" description="Low complexity" evidence="2">
    <location>
        <begin position="128"/>
        <end position="145"/>
    </location>
</feature>
<keyword evidence="4" id="KW-1185">Reference proteome</keyword>